<accession>A0A126UZW8</accession>
<feature type="transmembrane region" description="Helical" evidence="1">
    <location>
        <begin position="79"/>
        <end position="103"/>
    </location>
</feature>
<evidence type="ECO:0000256" key="1">
    <source>
        <dbReference type="SAM" id="Phobius"/>
    </source>
</evidence>
<dbReference type="KEGG" id="hat:RC74_07805"/>
<evidence type="ECO:0000313" key="3">
    <source>
        <dbReference type="Proteomes" id="UP000070371"/>
    </source>
</evidence>
<dbReference type="OrthoDB" id="1122739at2"/>
<feature type="transmembrane region" description="Helical" evidence="1">
    <location>
        <begin position="115"/>
        <end position="133"/>
    </location>
</feature>
<keyword evidence="3" id="KW-1185">Reference proteome</keyword>
<dbReference type="STRING" id="1579316.RC74_07805"/>
<dbReference type="Proteomes" id="UP000070371">
    <property type="component" value="Chromosome"/>
</dbReference>
<gene>
    <name evidence="2" type="ORF">RC74_07805</name>
</gene>
<name>A0A126UZW8_9RHOB</name>
<keyword evidence="1" id="KW-1133">Transmembrane helix</keyword>
<dbReference type="RefSeq" id="WP_052275034.1">
    <property type="nucleotide sequence ID" value="NZ_CP014327.1"/>
</dbReference>
<dbReference type="AlphaFoldDB" id="A0A126UZW8"/>
<keyword evidence="1" id="KW-0472">Membrane</keyword>
<evidence type="ECO:0000313" key="2">
    <source>
        <dbReference type="EMBL" id="AML51176.1"/>
    </source>
</evidence>
<feature type="transmembrane region" description="Helical" evidence="1">
    <location>
        <begin position="17"/>
        <end position="38"/>
    </location>
</feature>
<organism evidence="2 3">
    <name type="scientific">Falsihalocynthiibacter arcticus</name>
    <dbReference type="NCBI Taxonomy" id="1579316"/>
    <lineage>
        <taxon>Bacteria</taxon>
        <taxon>Pseudomonadati</taxon>
        <taxon>Pseudomonadota</taxon>
        <taxon>Alphaproteobacteria</taxon>
        <taxon>Rhodobacterales</taxon>
        <taxon>Roseobacteraceae</taxon>
        <taxon>Falsihalocynthiibacter</taxon>
    </lineage>
</organism>
<feature type="transmembrane region" description="Helical" evidence="1">
    <location>
        <begin position="50"/>
        <end position="73"/>
    </location>
</feature>
<reference evidence="2 3" key="1">
    <citation type="submission" date="2016-02" db="EMBL/GenBank/DDBJ databases">
        <title>Complete genome sequence of Halocynthiibacter arcticus PAMC 20958t from arctic marine sediment.</title>
        <authorList>
            <person name="Lee Y.M."/>
            <person name="Baek K."/>
            <person name="Lee H.K."/>
            <person name="Shin S.C."/>
        </authorList>
    </citation>
    <scope>NUCLEOTIDE SEQUENCE [LARGE SCALE GENOMIC DNA]</scope>
    <source>
        <strain evidence="2">PAMC 20958</strain>
    </source>
</reference>
<dbReference type="EMBL" id="CP014327">
    <property type="protein sequence ID" value="AML51176.1"/>
    <property type="molecule type" value="Genomic_DNA"/>
</dbReference>
<proteinExistence type="predicted"/>
<sequence length="136" mass="14389">MNSHLTVPTSPFRGQKFIAVVAMLFGALTLFSAGNVLFGSMASQAWAGNYVGFVVWFNFLAGAAYILAAIGLWQGTLWAARLSGLIAIATAGVALGFAFVVLLGTPFEMRTIGALVLRFTFWAVIAVVATRAVKRG</sequence>
<protein>
    <submittedName>
        <fullName evidence="2">Uncharacterized protein</fullName>
    </submittedName>
</protein>
<keyword evidence="1" id="KW-0812">Transmembrane</keyword>